<evidence type="ECO:0000313" key="2">
    <source>
        <dbReference type="Proteomes" id="UP001404956"/>
    </source>
</evidence>
<dbReference type="InterPro" id="IPR032787">
    <property type="entry name" value="Prok-E2_D"/>
</dbReference>
<dbReference type="RefSeq" id="WP_345455089.1">
    <property type="nucleotide sequence ID" value="NZ_BAABRV010000005.1"/>
</dbReference>
<organism evidence="1 2">
    <name type="scientific">Deinococcus aluminii</name>
    <dbReference type="NCBI Taxonomy" id="1656885"/>
    <lineage>
        <taxon>Bacteria</taxon>
        <taxon>Thermotogati</taxon>
        <taxon>Deinococcota</taxon>
        <taxon>Deinococci</taxon>
        <taxon>Deinococcales</taxon>
        <taxon>Deinococcaceae</taxon>
        <taxon>Deinococcus</taxon>
    </lineage>
</organism>
<gene>
    <name evidence="1" type="ORF">Dalu01_02489</name>
</gene>
<dbReference type="NCBIfam" id="TIGR03737">
    <property type="entry name" value="PRTRC_B"/>
    <property type="match status" value="1"/>
</dbReference>
<evidence type="ECO:0000313" key="1">
    <source>
        <dbReference type="EMBL" id="GAA5534081.1"/>
    </source>
</evidence>
<name>A0ABP9XGP6_9DEIO</name>
<protein>
    <submittedName>
        <fullName evidence="1">Uncharacterized protein</fullName>
    </submittedName>
</protein>
<keyword evidence="2" id="KW-1185">Reference proteome</keyword>
<reference evidence="1 2" key="1">
    <citation type="submission" date="2024-02" db="EMBL/GenBank/DDBJ databases">
        <title>Deinococcus aluminii NBRC 112889.</title>
        <authorList>
            <person name="Ichikawa N."/>
            <person name="Katano-Makiyama Y."/>
            <person name="Hidaka K."/>
        </authorList>
    </citation>
    <scope>NUCLEOTIDE SEQUENCE [LARGE SCALE GENOMIC DNA]</scope>
    <source>
        <strain evidence="1 2">NBRC 112889</strain>
    </source>
</reference>
<dbReference type="Proteomes" id="UP001404956">
    <property type="component" value="Unassembled WGS sequence"/>
</dbReference>
<sequence>MQLALETPTEVYARKALIIYTNHDHTEGLVMEHALREQGGHPVMAEGINVTRDTIDTLLHLNAMHTLLFVPEHVVAVGSTSLAWISPPRARRLLFQGAYDKAVAQLDGQVLPQPRLLFVVRGRAMFVYALKGQDRPGAQTTLCLAPYYNVFSNHQVCQGSMQLPTRIDPNNTNAWEDAFFYSNFVKPAGPAKVHAYPGTYRELWDAVVDAGMFRDEWLLETGLTLEQALKGGR</sequence>
<comment type="caution">
    <text evidence="1">The sequence shown here is derived from an EMBL/GenBank/DDBJ whole genome shotgun (WGS) entry which is preliminary data.</text>
</comment>
<proteinExistence type="predicted"/>
<dbReference type="InterPro" id="IPR022280">
    <property type="entry name" value="PRTRC_protein-B"/>
</dbReference>
<dbReference type="Pfam" id="PF14460">
    <property type="entry name" value="Prok-E2_D"/>
    <property type="match status" value="1"/>
</dbReference>
<dbReference type="EMBL" id="BAABRV010000005">
    <property type="protein sequence ID" value="GAA5534081.1"/>
    <property type="molecule type" value="Genomic_DNA"/>
</dbReference>
<accession>A0ABP9XGP6</accession>